<comment type="caution">
    <text evidence="1">The sequence shown here is derived from an EMBL/GenBank/DDBJ whole genome shotgun (WGS) entry which is preliminary data.</text>
</comment>
<dbReference type="SUPFAM" id="SSF52540">
    <property type="entry name" value="P-loop containing nucleoside triphosphate hydrolases"/>
    <property type="match status" value="1"/>
</dbReference>
<proteinExistence type="predicted"/>
<keyword evidence="2" id="KW-1185">Reference proteome</keyword>
<accession>A0ABV3FM15</accession>
<protein>
    <submittedName>
        <fullName evidence="1">Aminodeoxychorismate synthase</fullName>
    </submittedName>
</protein>
<evidence type="ECO:0000313" key="2">
    <source>
        <dbReference type="Proteomes" id="UP001551695"/>
    </source>
</evidence>
<dbReference type="InterPro" id="IPR027417">
    <property type="entry name" value="P-loop_NTPase"/>
</dbReference>
<dbReference type="Gene3D" id="3.40.50.300">
    <property type="entry name" value="P-loop containing nucleotide triphosphate hydrolases"/>
    <property type="match status" value="1"/>
</dbReference>
<gene>
    <name evidence="1" type="ORF">AB0I48_02725</name>
</gene>
<evidence type="ECO:0000313" key="1">
    <source>
        <dbReference type="EMBL" id="MEV0706455.1"/>
    </source>
</evidence>
<organism evidence="1 2">
    <name type="scientific">Nocardia aurea</name>
    <dbReference type="NCBI Taxonomy" id="2144174"/>
    <lineage>
        <taxon>Bacteria</taxon>
        <taxon>Bacillati</taxon>
        <taxon>Actinomycetota</taxon>
        <taxon>Actinomycetes</taxon>
        <taxon>Mycobacteriales</taxon>
        <taxon>Nocardiaceae</taxon>
        <taxon>Nocardia</taxon>
    </lineage>
</organism>
<name>A0ABV3FM15_9NOCA</name>
<reference evidence="1 2" key="1">
    <citation type="submission" date="2024-06" db="EMBL/GenBank/DDBJ databases">
        <title>The Natural Products Discovery Center: Release of the First 8490 Sequenced Strains for Exploring Actinobacteria Biosynthetic Diversity.</title>
        <authorList>
            <person name="Kalkreuter E."/>
            <person name="Kautsar S.A."/>
            <person name="Yang D."/>
            <person name="Bader C.D."/>
            <person name="Teijaro C.N."/>
            <person name="Fluegel L."/>
            <person name="Davis C.M."/>
            <person name="Simpson J.R."/>
            <person name="Lauterbach L."/>
            <person name="Steele A.D."/>
            <person name="Gui C."/>
            <person name="Meng S."/>
            <person name="Li G."/>
            <person name="Viehrig K."/>
            <person name="Ye F."/>
            <person name="Su P."/>
            <person name="Kiefer A.F."/>
            <person name="Nichols A."/>
            <person name="Cepeda A.J."/>
            <person name="Yan W."/>
            <person name="Fan B."/>
            <person name="Jiang Y."/>
            <person name="Adhikari A."/>
            <person name="Zheng C.-J."/>
            <person name="Schuster L."/>
            <person name="Cowan T.M."/>
            <person name="Smanski M.J."/>
            <person name="Chevrette M.G."/>
            <person name="De Carvalho L.P.S."/>
            <person name="Shen B."/>
        </authorList>
    </citation>
    <scope>NUCLEOTIDE SEQUENCE [LARGE SCALE GENOMIC DNA]</scope>
    <source>
        <strain evidence="1 2">NPDC050403</strain>
    </source>
</reference>
<sequence>MDRPTQSAENASDLDDLVGRLRAQPPSCGRVRLVAIDGHAGSGKSGFAQRLAHALGDAPILHIDDLATHDEFFGWTDRLRDQVLTALARDRTADYGIYDWTARAFTTVGHLAPAPVVLLEGVGTGRRDLRPWLSHLLWMELDADESWRRGRRRDGPGLSEFWDAWIMAECDHFASDPSRPHADLLITQRDGGYGFAPTARS</sequence>
<dbReference type="Proteomes" id="UP001551695">
    <property type="component" value="Unassembled WGS sequence"/>
</dbReference>
<dbReference type="EMBL" id="JBFAKC010000001">
    <property type="protein sequence ID" value="MEV0706455.1"/>
    <property type="molecule type" value="Genomic_DNA"/>
</dbReference>
<dbReference type="RefSeq" id="WP_355085652.1">
    <property type="nucleotide sequence ID" value="NZ_JBEXKW010000017.1"/>
</dbReference>